<name>A0AAD5UW23_9APHY</name>
<evidence type="ECO:0000313" key="2">
    <source>
        <dbReference type="EMBL" id="KAJ3478195.1"/>
    </source>
</evidence>
<dbReference type="EMBL" id="JANAWD010000531">
    <property type="protein sequence ID" value="KAJ3478195.1"/>
    <property type="molecule type" value="Genomic_DNA"/>
</dbReference>
<feature type="region of interest" description="Disordered" evidence="1">
    <location>
        <begin position="76"/>
        <end position="105"/>
    </location>
</feature>
<evidence type="ECO:0000256" key="1">
    <source>
        <dbReference type="SAM" id="MobiDB-lite"/>
    </source>
</evidence>
<gene>
    <name evidence="2" type="ORF">NLI96_g9931</name>
</gene>
<proteinExistence type="predicted"/>
<organism evidence="2 3">
    <name type="scientific">Meripilus lineatus</name>
    <dbReference type="NCBI Taxonomy" id="2056292"/>
    <lineage>
        <taxon>Eukaryota</taxon>
        <taxon>Fungi</taxon>
        <taxon>Dikarya</taxon>
        <taxon>Basidiomycota</taxon>
        <taxon>Agaricomycotina</taxon>
        <taxon>Agaricomycetes</taxon>
        <taxon>Polyporales</taxon>
        <taxon>Meripilaceae</taxon>
        <taxon>Meripilus</taxon>
    </lineage>
</organism>
<accession>A0AAD5UW23</accession>
<evidence type="ECO:0000313" key="3">
    <source>
        <dbReference type="Proteomes" id="UP001212997"/>
    </source>
</evidence>
<dbReference type="AlphaFoldDB" id="A0AAD5UW23"/>
<sequence>MPFLTTLTQRLNRVRNLLARRNTRISTGVPISYPVLLFHEGHNSHLSLEPNLLPLYVAAKLENVVTRGFEVTLSRERARDPQLDTNRPTGRSPEQHYEEEKEAYESDQERYSPSWFSCFYSSYDTSYSRSFSSLRRWQGPTASRGNPADETVIRYCRALGIGQLDEDIPHASTAETAEREEQSLERDLSIREILDLDEASNGDGISDSATGSTSTSSSFSYYSLSPFSELGIDTPPLAHSSPNPYYDYVYTLNRKMRALGPARAQELWHGCCESHRETGIPGLGLMVDGEPFFDHPGQHDLSY</sequence>
<feature type="compositionally biased region" description="Basic and acidic residues" evidence="1">
    <location>
        <begin position="93"/>
        <end position="105"/>
    </location>
</feature>
<protein>
    <submittedName>
        <fullName evidence="2">Uncharacterized protein</fullName>
    </submittedName>
</protein>
<keyword evidence="3" id="KW-1185">Reference proteome</keyword>
<comment type="caution">
    <text evidence="2">The sequence shown here is derived from an EMBL/GenBank/DDBJ whole genome shotgun (WGS) entry which is preliminary data.</text>
</comment>
<dbReference type="Proteomes" id="UP001212997">
    <property type="component" value="Unassembled WGS sequence"/>
</dbReference>
<reference evidence="2" key="1">
    <citation type="submission" date="2022-07" db="EMBL/GenBank/DDBJ databases">
        <title>Genome Sequence of Physisporinus lineatus.</title>
        <authorList>
            <person name="Buettner E."/>
        </authorList>
    </citation>
    <scope>NUCLEOTIDE SEQUENCE</scope>
    <source>
        <strain evidence="2">VT162</strain>
    </source>
</reference>